<dbReference type="OrthoDB" id="6421103at2759"/>
<gene>
    <name evidence="2" type="ORF">C0Q70_04157</name>
</gene>
<reference evidence="2 3" key="1">
    <citation type="submission" date="2018-04" db="EMBL/GenBank/DDBJ databases">
        <title>The genome of golden apple snail Pomacea canaliculata provides insight into stress tolerance and invasive adaptation.</title>
        <authorList>
            <person name="Liu C."/>
            <person name="Liu B."/>
            <person name="Ren Y."/>
            <person name="Zhang Y."/>
            <person name="Wang H."/>
            <person name="Li S."/>
            <person name="Jiang F."/>
            <person name="Yin L."/>
            <person name="Zhang G."/>
            <person name="Qian W."/>
            <person name="Fan W."/>
        </authorList>
    </citation>
    <scope>NUCLEOTIDE SEQUENCE [LARGE SCALE GENOMIC DNA]</scope>
    <source>
        <strain evidence="2">SZHN2017</strain>
        <tissue evidence="2">Muscle</tissue>
    </source>
</reference>
<dbReference type="PANTHER" id="PTHR20933">
    <property type="entry name" value="F-BOX ONLY PROTEIN 33"/>
    <property type="match status" value="1"/>
</dbReference>
<protein>
    <recommendedName>
        <fullName evidence="1">F-box domain-containing protein</fullName>
    </recommendedName>
</protein>
<dbReference type="Pfam" id="PF12937">
    <property type="entry name" value="F-box-like"/>
    <property type="match status" value="1"/>
</dbReference>
<organism evidence="2 3">
    <name type="scientific">Pomacea canaliculata</name>
    <name type="common">Golden apple snail</name>
    <dbReference type="NCBI Taxonomy" id="400727"/>
    <lineage>
        <taxon>Eukaryota</taxon>
        <taxon>Metazoa</taxon>
        <taxon>Spiralia</taxon>
        <taxon>Lophotrochozoa</taxon>
        <taxon>Mollusca</taxon>
        <taxon>Gastropoda</taxon>
        <taxon>Caenogastropoda</taxon>
        <taxon>Architaenioglossa</taxon>
        <taxon>Ampullarioidea</taxon>
        <taxon>Ampullariidae</taxon>
        <taxon>Pomacea</taxon>
    </lineage>
</organism>
<dbReference type="GO" id="GO:0031398">
    <property type="term" value="P:positive regulation of protein ubiquitination"/>
    <property type="evidence" value="ECO:0007669"/>
    <property type="project" value="TreeGrafter"/>
</dbReference>
<name>A0A2T7PUR3_POMCA</name>
<dbReference type="InterPro" id="IPR032675">
    <property type="entry name" value="LRR_dom_sf"/>
</dbReference>
<feature type="domain" description="F-box" evidence="1">
    <location>
        <begin position="20"/>
        <end position="66"/>
    </location>
</feature>
<dbReference type="InterPro" id="IPR036047">
    <property type="entry name" value="F-box-like_dom_sf"/>
</dbReference>
<dbReference type="STRING" id="400727.A0A2T7PUR3"/>
<comment type="caution">
    <text evidence="2">The sequence shown here is derived from an EMBL/GenBank/DDBJ whole genome shotgun (WGS) entry which is preliminary data.</text>
</comment>
<dbReference type="PANTHER" id="PTHR20933:SF3">
    <property type="entry name" value="F-BOX ONLY PROTEIN 33"/>
    <property type="match status" value="1"/>
</dbReference>
<evidence type="ECO:0000313" key="2">
    <source>
        <dbReference type="EMBL" id="PVD37162.1"/>
    </source>
</evidence>
<sequence>MSARFTVRPTPEERPQDLPVVPWDALPQEALATVFSYLCDEDRLEASLACKAWHTVFRMACLWRRRSFEFRGTKMQQGCYDGFLHEHGQHLQHMILEFDKPNTAVVQCFEAFVATTNKCAALRLLSIKVRLLCCPVVAQMVRALCSLLKRQPMLQEADFFFCEFTHNEGLQVLKALTGDLPLMTRRNIISLSIREFFEPRTLDISLKTFSEVMGRFPSLAFLYLDQHYLCEVVLDKLITGCAQTLRHLDIVMDTTVVHAIDSHTWSLAVQRCPSLTVTVRLEVNLLLEEYSRVLVESMPLTRVVLWDMSETCNLTFADVARFLGYVSDIFFNTIEEVCLKAETFLKVDDEAEGYLEMEKAVVNLMETCVPLKKLFLSIPLKPETLDKLSRVLASRLQNEMKRLEVIVVEEQISQGYIETRWPALRVLSHDEFLYDDYKNF</sequence>
<dbReference type="AlphaFoldDB" id="A0A2T7PUR3"/>
<dbReference type="Proteomes" id="UP000245119">
    <property type="component" value="Linkage Group LG2"/>
</dbReference>
<dbReference type="SMART" id="SM00256">
    <property type="entry name" value="FBOX"/>
    <property type="match status" value="1"/>
</dbReference>
<dbReference type="SUPFAM" id="SSF52047">
    <property type="entry name" value="RNI-like"/>
    <property type="match status" value="1"/>
</dbReference>
<dbReference type="Gene3D" id="1.20.1280.50">
    <property type="match status" value="1"/>
</dbReference>
<dbReference type="SUPFAM" id="SSF81383">
    <property type="entry name" value="F-box domain"/>
    <property type="match status" value="1"/>
</dbReference>
<evidence type="ECO:0000313" key="3">
    <source>
        <dbReference type="Proteomes" id="UP000245119"/>
    </source>
</evidence>
<dbReference type="Gene3D" id="3.80.10.10">
    <property type="entry name" value="Ribonuclease Inhibitor"/>
    <property type="match status" value="1"/>
</dbReference>
<accession>A0A2T7PUR3</accession>
<evidence type="ECO:0000259" key="1">
    <source>
        <dbReference type="PROSITE" id="PS50181"/>
    </source>
</evidence>
<proteinExistence type="predicted"/>
<dbReference type="EMBL" id="PZQS01000002">
    <property type="protein sequence ID" value="PVD37162.1"/>
    <property type="molecule type" value="Genomic_DNA"/>
</dbReference>
<dbReference type="PROSITE" id="PS50181">
    <property type="entry name" value="FBOX"/>
    <property type="match status" value="1"/>
</dbReference>
<dbReference type="InterPro" id="IPR001810">
    <property type="entry name" value="F-box_dom"/>
</dbReference>
<keyword evidence="3" id="KW-1185">Reference proteome</keyword>